<gene>
    <name evidence="2" type="ordered locus">FRAAL5597</name>
</gene>
<dbReference type="PANTHER" id="PTHR30157:SF0">
    <property type="entry name" value="NADPH-DEPENDENT FERRIC-CHELATE REDUCTASE"/>
    <property type="match status" value="1"/>
</dbReference>
<dbReference type="PROSITE" id="PS51384">
    <property type="entry name" value="FAD_FR"/>
    <property type="match status" value="1"/>
</dbReference>
<dbReference type="InterPro" id="IPR007037">
    <property type="entry name" value="SIP_rossman_dom"/>
</dbReference>
<keyword evidence="3" id="KW-1185">Reference proteome</keyword>
<dbReference type="InterPro" id="IPR017938">
    <property type="entry name" value="Riboflavin_synthase-like_b-brl"/>
</dbReference>
<dbReference type="HOGENOM" id="CLU_083573_0_0_11"/>
<evidence type="ECO:0000313" key="2">
    <source>
        <dbReference type="EMBL" id="CAJ64230.1"/>
    </source>
</evidence>
<dbReference type="AlphaFoldDB" id="Q0RE81"/>
<dbReference type="GO" id="GO:0016491">
    <property type="term" value="F:oxidoreductase activity"/>
    <property type="evidence" value="ECO:0007669"/>
    <property type="project" value="InterPro"/>
</dbReference>
<dbReference type="SUPFAM" id="SSF63380">
    <property type="entry name" value="Riboflavin synthase domain-like"/>
    <property type="match status" value="1"/>
</dbReference>
<dbReference type="Pfam" id="PF04954">
    <property type="entry name" value="SIP"/>
    <property type="match status" value="1"/>
</dbReference>
<accession>Q0RE81</accession>
<sequence>MLLRVHVAAVEPLARRTRRIVLAGEPLTGLAWTPGQNVTVFLADPTSLASWRHGPRDLKRSYSVWNYDPAGRLELAVYDHGGESPGASWSRTVQAGDGVIVTKPDGRLVARPGASLHLFAGDDTAAVPLGAILRSLPETARCFAVFECNEPADEIPLPGASTPTWVHRHGASAASSALLPAAVAGLDLPAEPGVAYVAGEARTVQAVRDHLVNDRGWPRRDVLTQPFWTPGKRGLD</sequence>
<dbReference type="KEGG" id="fal:FRAAL5597"/>
<protein>
    <submittedName>
        <fullName evidence="2">Possible iron-chelator utilization protein</fullName>
    </submittedName>
</protein>
<organism evidence="2 3">
    <name type="scientific">Frankia alni (strain DSM 45986 / CECT 9034 / ACN14a)</name>
    <dbReference type="NCBI Taxonomy" id="326424"/>
    <lineage>
        <taxon>Bacteria</taxon>
        <taxon>Bacillati</taxon>
        <taxon>Actinomycetota</taxon>
        <taxon>Actinomycetes</taxon>
        <taxon>Frankiales</taxon>
        <taxon>Frankiaceae</taxon>
        <taxon>Frankia</taxon>
    </lineage>
</organism>
<dbReference type="EMBL" id="CT573213">
    <property type="protein sequence ID" value="CAJ64230.1"/>
    <property type="molecule type" value="Genomic_DNA"/>
</dbReference>
<dbReference type="InterPro" id="IPR017927">
    <property type="entry name" value="FAD-bd_FR_type"/>
</dbReference>
<dbReference type="CDD" id="cd06193">
    <property type="entry name" value="siderophore_interacting"/>
    <property type="match status" value="1"/>
</dbReference>
<dbReference type="STRING" id="326424.FRAAL5597"/>
<evidence type="ECO:0000313" key="3">
    <source>
        <dbReference type="Proteomes" id="UP000000657"/>
    </source>
</evidence>
<dbReference type="InterPro" id="IPR039374">
    <property type="entry name" value="SIP_fam"/>
</dbReference>
<dbReference type="Pfam" id="PF08021">
    <property type="entry name" value="FAD_binding_9"/>
    <property type="match status" value="1"/>
</dbReference>
<reference evidence="2 3" key="1">
    <citation type="journal article" date="2007" name="Genome Res.">
        <title>Genome characteristics of facultatively symbiotic Frankia sp. strains reflect host range and host plant biogeography.</title>
        <authorList>
            <person name="Normand P."/>
            <person name="Lapierre P."/>
            <person name="Tisa L.S."/>
            <person name="Gogarten J.P."/>
            <person name="Alloisio N."/>
            <person name="Bagnarol E."/>
            <person name="Bassi C.A."/>
            <person name="Berry A.M."/>
            <person name="Bickhart D.M."/>
            <person name="Choisne N."/>
            <person name="Couloux A."/>
            <person name="Cournoyer B."/>
            <person name="Cruveiller S."/>
            <person name="Daubin V."/>
            <person name="Demange N."/>
            <person name="Francino M.P."/>
            <person name="Goltsman E."/>
            <person name="Huang Y."/>
            <person name="Kopp O.R."/>
            <person name="Labarre L."/>
            <person name="Lapidus A."/>
            <person name="Lavire C."/>
            <person name="Marechal J."/>
            <person name="Martinez M."/>
            <person name="Mastronunzio J.E."/>
            <person name="Mullin B.C."/>
            <person name="Niemann J."/>
            <person name="Pujic P."/>
            <person name="Rawnsley T."/>
            <person name="Rouy Z."/>
            <person name="Schenowitz C."/>
            <person name="Sellstedt A."/>
            <person name="Tavares F."/>
            <person name="Tomkins J.P."/>
            <person name="Vallenet D."/>
            <person name="Valverde C."/>
            <person name="Wall L.G."/>
            <person name="Wang Y."/>
            <person name="Medigue C."/>
            <person name="Benson D.R."/>
        </authorList>
    </citation>
    <scope>NUCLEOTIDE SEQUENCE [LARGE SCALE GENOMIC DNA]</scope>
    <source>
        <strain evidence="3">DSM 45986 / CECT 9034 / ACN14a</strain>
    </source>
</reference>
<dbReference type="Gene3D" id="2.40.30.10">
    <property type="entry name" value="Translation factors"/>
    <property type="match status" value="1"/>
</dbReference>
<dbReference type="PANTHER" id="PTHR30157">
    <property type="entry name" value="FERRIC REDUCTASE, NADPH-DEPENDENT"/>
    <property type="match status" value="1"/>
</dbReference>
<proteinExistence type="predicted"/>
<dbReference type="InterPro" id="IPR039261">
    <property type="entry name" value="FNR_nucleotide-bd"/>
</dbReference>
<dbReference type="RefSeq" id="WP_011606678.1">
    <property type="nucleotide sequence ID" value="NC_008278.1"/>
</dbReference>
<dbReference type="InterPro" id="IPR013113">
    <property type="entry name" value="SIP_FAD-bd"/>
</dbReference>
<name>Q0RE81_FRAAA</name>
<evidence type="ECO:0000259" key="1">
    <source>
        <dbReference type="PROSITE" id="PS51384"/>
    </source>
</evidence>
<dbReference type="eggNOG" id="COG2375">
    <property type="taxonomic scope" value="Bacteria"/>
</dbReference>
<dbReference type="Gene3D" id="3.40.50.80">
    <property type="entry name" value="Nucleotide-binding domain of ferredoxin-NADP reductase (FNR) module"/>
    <property type="match status" value="1"/>
</dbReference>
<feature type="domain" description="FAD-binding FR-type" evidence="1">
    <location>
        <begin position="1"/>
        <end position="111"/>
    </location>
</feature>
<dbReference type="Proteomes" id="UP000000657">
    <property type="component" value="Chromosome"/>
</dbReference>